<evidence type="ECO:0000256" key="5">
    <source>
        <dbReference type="ARBA" id="ARBA00023002"/>
    </source>
</evidence>
<evidence type="ECO:0000259" key="6">
    <source>
        <dbReference type="Pfam" id="PF00881"/>
    </source>
</evidence>
<accession>A0A0S4MPB4</accession>
<comment type="cofactor">
    <cofactor evidence="1">
        <name>FMN</name>
        <dbReference type="ChEBI" id="CHEBI:58210"/>
    </cofactor>
</comment>
<dbReference type="STRING" id="1633631.GCA_001442925_00065"/>
<dbReference type="SUPFAM" id="SSF55469">
    <property type="entry name" value="FMN-dependent nitroreductase-like"/>
    <property type="match status" value="1"/>
</dbReference>
<dbReference type="Proteomes" id="UP000182011">
    <property type="component" value="Unassembled WGS sequence"/>
</dbReference>
<keyword evidence="4" id="KW-0288">FMN</keyword>
<dbReference type="Proteomes" id="UP000182200">
    <property type="component" value="Unassembled WGS sequence"/>
</dbReference>
<comment type="similarity">
    <text evidence="2">Belongs to the nitroreductase family.</text>
</comment>
<dbReference type="RefSeq" id="WP_047133748.1">
    <property type="nucleotide sequence ID" value="NZ_CZVI01000007.1"/>
</dbReference>
<dbReference type="Pfam" id="PF00881">
    <property type="entry name" value="Nitroreductase"/>
    <property type="match status" value="1"/>
</dbReference>
<accession>A0A0P1LX36</accession>
<feature type="domain" description="Nitroreductase" evidence="6">
    <location>
        <begin position="65"/>
        <end position="151"/>
    </location>
</feature>
<evidence type="ECO:0000313" key="8">
    <source>
        <dbReference type="EMBL" id="CUU00740.1"/>
    </source>
</evidence>
<reference evidence="7 10" key="1">
    <citation type="submission" date="2015-11" db="EMBL/GenBank/DDBJ databases">
        <authorList>
            <person name="Varghese N."/>
        </authorList>
    </citation>
    <scope>NUCLEOTIDE SEQUENCE [LARGE SCALE GENOMIC DNA]</scope>
    <source>
        <strain evidence="7 10">JGI-8</strain>
    </source>
</reference>
<accession>A0A0P1LSC3</accession>
<accession>A0A0N7MZJ7</accession>
<dbReference type="InterPro" id="IPR029479">
    <property type="entry name" value="Nitroreductase"/>
</dbReference>
<dbReference type="PANTHER" id="PTHR43673:SF2">
    <property type="entry name" value="NITROREDUCTASE"/>
    <property type="match status" value="1"/>
</dbReference>
<sequence>MDFFEVLKKRRSIRKFKPDAIPEDKLQLIYEAINSAPSAGDLQAYEVFVVRDKDKLKKLADSAFGQEFIGEAPIALVFCANPSRSRWKYGARGEKLYSLQDATIACAYAQLAVTALGLGSVWVGAFDEDKVRKIIGVGKDIIPIAILPIGYPDESPEPTPRRKISDLIHEVS</sequence>
<gene>
    <name evidence="8" type="ORF">JGI4_00065</name>
    <name evidence="7" type="ORF">JGI8_00714</name>
</gene>
<dbReference type="GO" id="GO:0016491">
    <property type="term" value="F:oxidoreductase activity"/>
    <property type="evidence" value="ECO:0007669"/>
    <property type="project" value="UniProtKB-KW"/>
</dbReference>
<accession>A0A0P1M111</accession>
<keyword evidence="10" id="KW-1185">Reference proteome</keyword>
<evidence type="ECO:0000313" key="9">
    <source>
        <dbReference type="Proteomes" id="UP000182011"/>
    </source>
</evidence>
<evidence type="ECO:0000256" key="4">
    <source>
        <dbReference type="ARBA" id="ARBA00022643"/>
    </source>
</evidence>
<protein>
    <submittedName>
        <fullName evidence="8">Nitroreductase</fullName>
    </submittedName>
</protein>
<evidence type="ECO:0000256" key="1">
    <source>
        <dbReference type="ARBA" id="ARBA00001917"/>
    </source>
</evidence>
<accession>A0A0P1NZ07</accession>
<accession>A0A0N7MVQ2</accession>
<name>A0A0N7MZJ7_9BACT</name>
<accession>A0A0P1LNW0</accession>
<evidence type="ECO:0000313" key="7">
    <source>
        <dbReference type="EMBL" id="CUS83617.1"/>
    </source>
</evidence>
<evidence type="ECO:0000256" key="2">
    <source>
        <dbReference type="ARBA" id="ARBA00007118"/>
    </source>
</evidence>
<organism evidence="8 9">
    <name type="scientific">Candidatus Kryptonium thompsonii</name>
    <dbReference type="NCBI Taxonomy" id="1633631"/>
    <lineage>
        <taxon>Bacteria</taxon>
        <taxon>Pseudomonadati</taxon>
        <taxon>Candidatus Kryptoniota</taxon>
        <taxon>Candidatus Kryptonium</taxon>
    </lineage>
</organism>
<dbReference type="EMBL" id="FAOP01000001">
    <property type="protein sequence ID" value="CUU00740.1"/>
    <property type="molecule type" value="Genomic_DNA"/>
</dbReference>
<evidence type="ECO:0000313" key="10">
    <source>
        <dbReference type="Proteomes" id="UP000182200"/>
    </source>
</evidence>
<reference evidence="8 9" key="2">
    <citation type="submission" date="2015-11" db="EMBL/GenBank/DDBJ databases">
        <authorList>
            <person name="Zhang Y."/>
            <person name="Guo Z."/>
        </authorList>
    </citation>
    <scope>NUCLEOTIDE SEQUENCE [LARGE SCALE GENOMIC DNA]</scope>
    <source>
        <strain evidence="8">JGI-4</strain>
    </source>
</reference>
<accession>A0A0P1LEQ4</accession>
<dbReference type="Gene3D" id="3.40.109.10">
    <property type="entry name" value="NADH Oxidase"/>
    <property type="match status" value="1"/>
</dbReference>
<evidence type="ECO:0000256" key="3">
    <source>
        <dbReference type="ARBA" id="ARBA00022630"/>
    </source>
</evidence>
<keyword evidence="5" id="KW-0560">Oxidoreductase</keyword>
<accession>A0A0P1L848</accession>
<proteinExistence type="inferred from homology"/>
<dbReference type="PANTHER" id="PTHR43673">
    <property type="entry name" value="NAD(P)H NITROREDUCTASE YDGI-RELATED"/>
    <property type="match status" value="1"/>
</dbReference>
<dbReference type="EMBL" id="CZVI01000007">
    <property type="protein sequence ID" value="CUS83617.1"/>
    <property type="molecule type" value="Genomic_DNA"/>
</dbReference>
<dbReference type="AlphaFoldDB" id="A0A0N7MZJ7"/>
<dbReference type="InterPro" id="IPR000415">
    <property type="entry name" value="Nitroreductase-like"/>
</dbReference>
<accession>A0A0P1LR68</accession>
<dbReference type="OrthoDB" id="9809288at2"/>
<keyword evidence="3" id="KW-0285">Flavoprotein</keyword>